<accession>A0A1A3PAE7</accession>
<evidence type="ECO:0000313" key="5">
    <source>
        <dbReference type="Proteomes" id="UP000093928"/>
    </source>
</evidence>
<feature type="transmembrane region" description="Helical" evidence="2">
    <location>
        <begin position="28"/>
        <end position="49"/>
    </location>
</feature>
<gene>
    <name evidence="4" type="ORF">A5634_18235</name>
</gene>
<evidence type="ECO:0000313" key="4">
    <source>
        <dbReference type="EMBL" id="OBK29567.1"/>
    </source>
</evidence>
<name>A0A1A3PAE7_MYCAS</name>
<evidence type="ECO:0000259" key="3">
    <source>
        <dbReference type="Pfam" id="PF14219"/>
    </source>
</evidence>
<dbReference type="Proteomes" id="UP000093928">
    <property type="component" value="Unassembled WGS sequence"/>
</dbReference>
<evidence type="ECO:0000256" key="1">
    <source>
        <dbReference type="SAM" id="MobiDB-lite"/>
    </source>
</evidence>
<dbReference type="InterPro" id="IPR025565">
    <property type="entry name" value="DUF4328"/>
</dbReference>
<keyword evidence="2" id="KW-0472">Membrane</keyword>
<feature type="transmembrane region" description="Helical" evidence="2">
    <location>
        <begin position="151"/>
        <end position="172"/>
    </location>
</feature>
<feature type="transmembrane region" description="Helical" evidence="2">
    <location>
        <begin position="115"/>
        <end position="139"/>
    </location>
</feature>
<dbReference type="Pfam" id="PF14219">
    <property type="entry name" value="DUF4328"/>
    <property type="match status" value="1"/>
</dbReference>
<feature type="transmembrane region" description="Helical" evidence="2">
    <location>
        <begin position="69"/>
        <end position="94"/>
    </location>
</feature>
<evidence type="ECO:0000256" key="2">
    <source>
        <dbReference type="SAM" id="Phobius"/>
    </source>
</evidence>
<reference evidence="4 5" key="1">
    <citation type="submission" date="2016-06" db="EMBL/GenBank/DDBJ databases">
        <authorList>
            <person name="Kjaerup R.B."/>
            <person name="Dalgaard T.S."/>
            <person name="Juul-Madsen H.R."/>
        </authorList>
    </citation>
    <scope>NUCLEOTIDE SEQUENCE [LARGE SCALE GENOMIC DNA]</scope>
    <source>
        <strain evidence="4 5">1165133.8</strain>
    </source>
</reference>
<comment type="caution">
    <text evidence="4">The sequence shown here is derived from an EMBL/GenBank/DDBJ whole genome shotgun (WGS) entry which is preliminary data.</text>
</comment>
<proteinExistence type="predicted"/>
<keyword evidence="2" id="KW-0812">Transmembrane</keyword>
<feature type="domain" description="DUF4328" evidence="3">
    <location>
        <begin position="55"/>
        <end position="209"/>
    </location>
</feature>
<feature type="region of interest" description="Disordered" evidence="1">
    <location>
        <begin position="225"/>
        <end position="245"/>
    </location>
</feature>
<feature type="transmembrane region" description="Helical" evidence="2">
    <location>
        <begin position="184"/>
        <end position="204"/>
    </location>
</feature>
<dbReference type="EMBL" id="LZLS01000050">
    <property type="protein sequence ID" value="OBK29567.1"/>
    <property type="molecule type" value="Genomic_DNA"/>
</dbReference>
<organism evidence="4 5">
    <name type="scientific">Mycobacterium asiaticum</name>
    <dbReference type="NCBI Taxonomy" id="1790"/>
    <lineage>
        <taxon>Bacteria</taxon>
        <taxon>Bacillati</taxon>
        <taxon>Actinomycetota</taxon>
        <taxon>Actinomycetes</taxon>
        <taxon>Mycobacteriales</taxon>
        <taxon>Mycobacteriaceae</taxon>
        <taxon>Mycobacterium</taxon>
    </lineage>
</organism>
<keyword evidence="2" id="KW-1133">Transmembrane helix</keyword>
<protein>
    <recommendedName>
        <fullName evidence="3">DUF4328 domain-containing protein</fullName>
    </recommendedName>
</protein>
<sequence length="245" mass="26643">MADRVPQPIPAAPEAAVKAGPNADTVRVLMFATQLVLAAAALVYAARYGLLIYNRDTLLNSWVAGAADWLGIAASVAVLAALLSCFVVLIKWLIARRASAFSYHGLPEHRTARRLWAGCLLPFANLVMAPVYVIELALVEDHYERVRKPVMIWWVTWIASYAVSLFALLTSLTSDAQGIANNTIMVVVAYLLAAVTIGAVARVFEGFERKPVERPAHRWLVVERDRPAPNQSAAAVESEGQEPAA</sequence>
<dbReference type="AlphaFoldDB" id="A0A1A3PAE7"/>